<dbReference type="GO" id="GO:0017000">
    <property type="term" value="P:antibiotic biosynthetic process"/>
    <property type="evidence" value="ECO:0007669"/>
    <property type="project" value="UniProtKB-ARBA"/>
</dbReference>
<dbReference type="SUPFAM" id="SSF53474">
    <property type="entry name" value="alpha/beta-Hydrolases"/>
    <property type="match status" value="1"/>
</dbReference>
<dbReference type="InterPro" id="IPR029058">
    <property type="entry name" value="AB_hydrolase_fold"/>
</dbReference>
<reference evidence="1 2" key="1">
    <citation type="journal article" date="2016" name="Sci. Rep.">
        <title>Penicillium arizonense, a new, genome sequenced fungal species, reveals a high chemical diversity in secreted metabolites.</title>
        <authorList>
            <person name="Grijseels S."/>
            <person name="Nielsen J.C."/>
            <person name="Randelovic M."/>
            <person name="Nielsen J."/>
            <person name="Nielsen K.F."/>
            <person name="Workman M."/>
            <person name="Frisvad J.C."/>
        </authorList>
    </citation>
    <scope>NUCLEOTIDE SEQUENCE [LARGE SCALE GENOMIC DNA]</scope>
    <source>
        <strain evidence="1 2">CBS 141311</strain>
    </source>
</reference>
<organism evidence="1 2">
    <name type="scientific">Penicillium arizonense</name>
    <dbReference type="NCBI Taxonomy" id="1835702"/>
    <lineage>
        <taxon>Eukaryota</taxon>
        <taxon>Fungi</taxon>
        <taxon>Dikarya</taxon>
        <taxon>Ascomycota</taxon>
        <taxon>Pezizomycotina</taxon>
        <taxon>Eurotiomycetes</taxon>
        <taxon>Eurotiomycetidae</taxon>
        <taxon>Eurotiales</taxon>
        <taxon>Aspergillaceae</taxon>
        <taxon>Penicillium</taxon>
    </lineage>
</organism>
<accession>A0A1F5L6F2</accession>
<dbReference type="RefSeq" id="XP_022484081.1">
    <property type="nucleotide sequence ID" value="XM_022636075.1"/>
</dbReference>
<evidence type="ECO:0000313" key="1">
    <source>
        <dbReference type="EMBL" id="OGE48626.1"/>
    </source>
</evidence>
<dbReference type="Proteomes" id="UP000177622">
    <property type="component" value="Unassembled WGS sequence"/>
</dbReference>
<evidence type="ECO:0008006" key="3">
    <source>
        <dbReference type="Google" id="ProtNLM"/>
    </source>
</evidence>
<dbReference type="AlphaFoldDB" id="A0A1F5L6F2"/>
<protein>
    <recommendedName>
        <fullName evidence="3">AB hydrolase-1 domain-containing protein</fullName>
    </recommendedName>
</protein>
<name>A0A1F5L6F2_PENAI</name>
<comment type="caution">
    <text evidence="1">The sequence shown here is derived from an EMBL/GenBank/DDBJ whole genome shotgun (WGS) entry which is preliminary data.</text>
</comment>
<dbReference type="GeneID" id="34580809"/>
<dbReference type="OrthoDB" id="5371334at2759"/>
<gene>
    <name evidence="1" type="ORF">PENARI_c027G05430</name>
</gene>
<sequence length="222" mass="24049">MVEHTTPNTSILPPSTPLPGSLTYWGFQSLRSIGRAMTILPALWKEYGELSGASAVVLLAHSIGAMMATITAGSYTGTEGYSYSLAGLITSGIGAEMNLSHTQSFTNLIEPGASHGNFDPVKDQMMLKIPNMSLADPEVTKHSARLNKPAPVGGIMEISTTWLRDWHRHSHQVKVPLKYGVSEFDELWSSTPDAPEKWRDAFLLSPRVECGIVPNALADGML</sequence>
<keyword evidence="2" id="KW-1185">Reference proteome</keyword>
<proteinExistence type="predicted"/>
<dbReference type="GO" id="GO:0072330">
    <property type="term" value="P:monocarboxylic acid biosynthetic process"/>
    <property type="evidence" value="ECO:0007669"/>
    <property type="project" value="UniProtKB-ARBA"/>
</dbReference>
<evidence type="ECO:0000313" key="2">
    <source>
        <dbReference type="Proteomes" id="UP000177622"/>
    </source>
</evidence>
<dbReference type="STRING" id="1835702.A0A1F5L6F2"/>
<dbReference type="EMBL" id="LXJU01000027">
    <property type="protein sequence ID" value="OGE48626.1"/>
    <property type="molecule type" value="Genomic_DNA"/>
</dbReference>